<dbReference type="InterPro" id="IPR004146">
    <property type="entry name" value="DC1"/>
</dbReference>
<dbReference type="InterPro" id="IPR053192">
    <property type="entry name" value="Vacuole_Formation_Reg"/>
</dbReference>
<dbReference type="EMBL" id="VEPZ02000937">
    <property type="protein sequence ID" value="KAE8708990.1"/>
    <property type="molecule type" value="Genomic_DNA"/>
</dbReference>
<dbReference type="PANTHER" id="PTHR32410:SF216">
    <property type="entry name" value="PHORBOL-ESTER_DAG-TYPE DOMAIN-CONTAINING PROTEIN"/>
    <property type="match status" value="1"/>
</dbReference>
<dbReference type="SUPFAM" id="SSF57889">
    <property type="entry name" value="Cysteine-rich domain"/>
    <property type="match status" value="2"/>
</dbReference>
<evidence type="ECO:0000256" key="1">
    <source>
        <dbReference type="ARBA" id="ARBA00022737"/>
    </source>
</evidence>
<dbReference type="AlphaFoldDB" id="A0A6A3AW40"/>
<sequence length="256" mass="28796">MKLERGSYSCDKAATQSSITHVIEENENGEATKIEHFLHEGHCLVLADKMEEETGRKCDGCMPPVSTLQVYYCLESDCHFCLHKNCAKLPKINILWFRQSNATLQSKSLRCDLSSTFEKQELTRQDCKICFEEVERGSYSCVKAGCNYVVHVKCALADKDLYDVIEEECQCQKLNAATQSSITHVIGVNEDGEATKIEHLSHEGHCLVLADKMEEETDRQCDGCMLPVSTLLYYCSDSDCHFCLHKTCAELPSVGK</sequence>
<reference evidence="3" key="1">
    <citation type="submission" date="2019-09" db="EMBL/GenBank/DDBJ databases">
        <title>Draft genome information of white flower Hibiscus syriacus.</title>
        <authorList>
            <person name="Kim Y.-M."/>
        </authorList>
    </citation>
    <scope>NUCLEOTIDE SEQUENCE [LARGE SCALE GENOMIC DNA]</scope>
    <source>
        <strain evidence="3">YM2019G1</strain>
    </source>
</reference>
<protein>
    <recommendedName>
        <fullName evidence="2">DC1 domain-containing protein</fullName>
    </recommendedName>
</protein>
<evidence type="ECO:0000259" key="2">
    <source>
        <dbReference type="Pfam" id="PF03107"/>
    </source>
</evidence>
<dbReference type="Pfam" id="PF03107">
    <property type="entry name" value="C1_2"/>
    <property type="match status" value="2"/>
</dbReference>
<dbReference type="Proteomes" id="UP000436088">
    <property type="component" value="Unassembled WGS sequence"/>
</dbReference>
<dbReference type="OrthoDB" id="1035869at2759"/>
<proteinExistence type="predicted"/>
<keyword evidence="4" id="KW-1185">Reference proteome</keyword>
<dbReference type="InterPro" id="IPR046349">
    <property type="entry name" value="C1-like_sf"/>
</dbReference>
<accession>A0A6A3AW40</accession>
<dbReference type="PANTHER" id="PTHR32410">
    <property type="entry name" value="CYSTEINE/HISTIDINE-RICH C1 DOMAIN FAMILY PROTEIN"/>
    <property type="match status" value="1"/>
</dbReference>
<evidence type="ECO:0000313" key="4">
    <source>
        <dbReference type="Proteomes" id="UP000436088"/>
    </source>
</evidence>
<organism evidence="3 4">
    <name type="scientific">Hibiscus syriacus</name>
    <name type="common">Rose of Sharon</name>
    <dbReference type="NCBI Taxonomy" id="106335"/>
    <lineage>
        <taxon>Eukaryota</taxon>
        <taxon>Viridiplantae</taxon>
        <taxon>Streptophyta</taxon>
        <taxon>Embryophyta</taxon>
        <taxon>Tracheophyta</taxon>
        <taxon>Spermatophyta</taxon>
        <taxon>Magnoliopsida</taxon>
        <taxon>eudicotyledons</taxon>
        <taxon>Gunneridae</taxon>
        <taxon>Pentapetalae</taxon>
        <taxon>rosids</taxon>
        <taxon>malvids</taxon>
        <taxon>Malvales</taxon>
        <taxon>Malvaceae</taxon>
        <taxon>Malvoideae</taxon>
        <taxon>Hibiscus</taxon>
    </lineage>
</organism>
<keyword evidence="1" id="KW-0677">Repeat</keyword>
<name>A0A6A3AW40_HIBSY</name>
<feature type="domain" description="DC1" evidence="2">
    <location>
        <begin position="37"/>
        <end position="87"/>
    </location>
</feature>
<evidence type="ECO:0000313" key="3">
    <source>
        <dbReference type="EMBL" id="KAE8708990.1"/>
    </source>
</evidence>
<feature type="domain" description="DC1" evidence="2">
    <location>
        <begin position="201"/>
        <end position="249"/>
    </location>
</feature>
<gene>
    <name evidence="3" type="ORF">F3Y22_tig00110332pilonHSYRG00681</name>
</gene>
<comment type="caution">
    <text evidence="3">The sequence shown here is derived from an EMBL/GenBank/DDBJ whole genome shotgun (WGS) entry which is preliminary data.</text>
</comment>